<organism evidence="3 4">
    <name type="scientific">Hydrogenothermus marinus</name>
    <dbReference type="NCBI Taxonomy" id="133270"/>
    <lineage>
        <taxon>Bacteria</taxon>
        <taxon>Pseudomonadati</taxon>
        <taxon>Aquificota</taxon>
        <taxon>Aquificia</taxon>
        <taxon>Aquificales</taxon>
        <taxon>Hydrogenothermaceae</taxon>
        <taxon>Hydrogenothermus</taxon>
    </lineage>
</organism>
<comment type="caution">
    <text evidence="3">The sequence shown here is derived from an EMBL/GenBank/DDBJ whole genome shotgun (WGS) entry which is preliminary data.</text>
</comment>
<dbReference type="PANTHER" id="PTHR28008">
    <property type="entry name" value="DOMAIN PROTEIN, PUTATIVE (AFU_ORTHOLOGUE AFUA_3G10980)-RELATED"/>
    <property type="match status" value="1"/>
</dbReference>
<reference evidence="3 4" key="1">
    <citation type="submission" date="2018-10" db="EMBL/GenBank/DDBJ databases">
        <title>Genomic Encyclopedia of Archaeal and Bacterial Type Strains, Phase II (KMG-II): from individual species to whole genera.</title>
        <authorList>
            <person name="Goeker M."/>
        </authorList>
    </citation>
    <scope>NUCLEOTIDE SEQUENCE [LARGE SCALE GENOMIC DNA]</scope>
    <source>
        <strain evidence="3 4">VM1</strain>
    </source>
</reference>
<dbReference type="EMBL" id="REFO01000010">
    <property type="protein sequence ID" value="RMA97873.1"/>
    <property type="molecule type" value="Genomic_DNA"/>
</dbReference>
<dbReference type="AlphaFoldDB" id="A0A3M0BK89"/>
<evidence type="ECO:0000256" key="1">
    <source>
        <dbReference type="SAM" id="Phobius"/>
    </source>
</evidence>
<accession>A0A3M0BK89</accession>
<sequence length="114" mass="13324">MDKLLKIIFVVYTLIICFLSFYPIEETPTSDKLNHFIAFFVFSVLLKVSFKTGYFATFFYSLIFGTFIEFVQYFLPYRSCEFADIVADSFGALSGLFSYFFIVFGKESLVEFEK</sequence>
<keyword evidence="1" id="KW-0472">Membrane</keyword>
<dbReference type="Pfam" id="PF04892">
    <property type="entry name" value="VanZ"/>
    <property type="match status" value="1"/>
</dbReference>
<keyword evidence="4" id="KW-1185">Reference proteome</keyword>
<evidence type="ECO:0000313" key="4">
    <source>
        <dbReference type="Proteomes" id="UP000280842"/>
    </source>
</evidence>
<keyword evidence="1" id="KW-1133">Transmembrane helix</keyword>
<dbReference type="Proteomes" id="UP000280842">
    <property type="component" value="Unassembled WGS sequence"/>
</dbReference>
<gene>
    <name evidence="3" type="ORF">CLV39_0503</name>
</gene>
<evidence type="ECO:0000259" key="2">
    <source>
        <dbReference type="Pfam" id="PF04892"/>
    </source>
</evidence>
<feature type="transmembrane region" description="Helical" evidence="1">
    <location>
        <begin position="6"/>
        <end position="24"/>
    </location>
</feature>
<dbReference type="InterPro" id="IPR006976">
    <property type="entry name" value="VanZ-like"/>
</dbReference>
<evidence type="ECO:0000313" key="3">
    <source>
        <dbReference type="EMBL" id="RMA97873.1"/>
    </source>
</evidence>
<proteinExistence type="predicted"/>
<protein>
    <submittedName>
        <fullName evidence="3">VanZ like protein</fullName>
    </submittedName>
</protein>
<dbReference type="RefSeq" id="WP_121922634.1">
    <property type="nucleotide sequence ID" value="NZ_REFO01000010.1"/>
</dbReference>
<feature type="transmembrane region" description="Helical" evidence="1">
    <location>
        <begin position="82"/>
        <end position="104"/>
    </location>
</feature>
<name>A0A3M0BK89_9AQUI</name>
<dbReference type="OrthoDB" id="14616at2"/>
<keyword evidence="1" id="KW-0812">Transmembrane</keyword>
<dbReference type="PANTHER" id="PTHR28008:SF1">
    <property type="entry name" value="DOMAIN PROTEIN, PUTATIVE (AFU_ORTHOLOGUE AFUA_3G10980)-RELATED"/>
    <property type="match status" value="1"/>
</dbReference>
<feature type="transmembrane region" description="Helical" evidence="1">
    <location>
        <begin position="56"/>
        <end position="75"/>
    </location>
</feature>
<feature type="domain" description="VanZ-like" evidence="2">
    <location>
        <begin position="36"/>
        <end position="101"/>
    </location>
</feature>
<dbReference type="NCBIfam" id="NF037970">
    <property type="entry name" value="vanZ_1"/>
    <property type="match status" value="1"/>
</dbReference>